<comment type="caution">
    <text evidence="2">The sequence shown here is derived from an EMBL/GenBank/DDBJ whole genome shotgun (WGS) entry which is preliminary data.</text>
</comment>
<protein>
    <submittedName>
        <fullName evidence="2">Uncharacterized protein</fullName>
    </submittedName>
</protein>
<evidence type="ECO:0000313" key="3">
    <source>
        <dbReference type="Proteomes" id="UP001362999"/>
    </source>
</evidence>
<keyword evidence="1" id="KW-0812">Transmembrane</keyword>
<evidence type="ECO:0000256" key="1">
    <source>
        <dbReference type="SAM" id="Phobius"/>
    </source>
</evidence>
<feature type="transmembrane region" description="Helical" evidence="1">
    <location>
        <begin position="82"/>
        <end position="104"/>
    </location>
</feature>
<dbReference type="AlphaFoldDB" id="A0AAW0A4G5"/>
<keyword evidence="1" id="KW-1133">Transmembrane helix</keyword>
<organism evidence="2 3">
    <name type="scientific">Favolaschia claudopus</name>
    <dbReference type="NCBI Taxonomy" id="2862362"/>
    <lineage>
        <taxon>Eukaryota</taxon>
        <taxon>Fungi</taxon>
        <taxon>Dikarya</taxon>
        <taxon>Basidiomycota</taxon>
        <taxon>Agaricomycotina</taxon>
        <taxon>Agaricomycetes</taxon>
        <taxon>Agaricomycetidae</taxon>
        <taxon>Agaricales</taxon>
        <taxon>Marasmiineae</taxon>
        <taxon>Mycenaceae</taxon>
        <taxon>Favolaschia</taxon>
    </lineage>
</organism>
<sequence>MTALHGRGTNDPRIRLIAQALATPPTLRSSSDDWKGILLSDSADISRTNLTRRAVHISLKIDLIHNTATLREAFHDTTSVPALPLIILLAVSLVVIYSDTLFLSSPCFFRRVTRNDCLFLMLVHVYAMPSSCSQPAEFTFANSIYRNLAALLADCDVVYCACDLYHPGSRLPAILHDDLDLDARFRRHPYARRYYDASQKALALNNSTPSIPPSIHSLPSFRDSTTDDPLAFVTTEHFSAKYTPLPRSHSIPVSAPACGTPSLQRTRPVLRCLGALMSSRERSSPPLSCLMPCFE</sequence>
<keyword evidence="1" id="KW-0472">Membrane</keyword>
<keyword evidence="3" id="KW-1185">Reference proteome</keyword>
<dbReference type="Proteomes" id="UP001362999">
    <property type="component" value="Unassembled WGS sequence"/>
</dbReference>
<proteinExistence type="predicted"/>
<reference evidence="2 3" key="1">
    <citation type="journal article" date="2024" name="J Genomics">
        <title>Draft genome sequencing and assembly of Favolaschia claudopus CIRM-BRFM 2984 isolated from oak limbs.</title>
        <authorList>
            <person name="Navarro D."/>
            <person name="Drula E."/>
            <person name="Chaduli D."/>
            <person name="Cazenave R."/>
            <person name="Ahrendt S."/>
            <person name="Wang J."/>
            <person name="Lipzen A."/>
            <person name="Daum C."/>
            <person name="Barry K."/>
            <person name="Grigoriev I.V."/>
            <person name="Favel A."/>
            <person name="Rosso M.N."/>
            <person name="Martin F."/>
        </authorList>
    </citation>
    <scope>NUCLEOTIDE SEQUENCE [LARGE SCALE GENOMIC DNA]</scope>
    <source>
        <strain evidence="2 3">CIRM-BRFM 2984</strain>
    </source>
</reference>
<evidence type="ECO:0000313" key="2">
    <source>
        <dbReference type="EMBL" id="KAK7000653.1"/>
    </source>
</evidence>
<dbReference type="EMBL" id="JAWWNJ010000088">
    <property type="protein sequence ID" value="KAK7000653.1"/>
    <property type="molecule type" value="Genomic_DNA"/>
</dbReference>
<accession>A0AAW0A4G5</accession>
<gene>
    <name evidence="2" type="ORF">R3P38DRAFT_3218949</name>
</gene>
<name>A0AAW0A4G5_9AGAR</name>